<dbReference type="Proteomes" id="UP000688137">
    <property type="component" value="Unassembled WGS sequence"/>
</dbReference>
<keyword evidence="2" id="KW-1185">Reference proteome</keyword>
<organism evidence="1 2">
    <name type="scientific">Paramecium primaurelia</name>
    <dbReference type="NCBI Taxonomy" id="5886"/>
    <lineage>
        <taxon>Eukaryota</taxon>
        <taxon>Sar</taxon>
        <taxon>Alveolata</taxon>
        <taxon>Ciliophora</taxon>
        <taxon>Intramacronucleata</taxon>
        <taxon>Oligohymenophorea</taxon>
        <taxon>Peniculida</taxon>
        <taxon>Parameciidae</taxon>
        <taxon>Paramecium</taxon>
    </lineage>
</organism>
<evidence type="ECO:0000313" key="2">
    <source>
        <dbReference type="Proteomes" id="UP000688137"/>
    </source>
</evidence>
<dbReference type="OMA" id="TDPYEPE"/>
<sequence length="98" mass="11575">MDNIDARQYFKVGNRKSQSGCHEDIVIRTQSQEEDLKDLECQLQKKMCLNENECFFIEEILYTDPYEPEALLDENICINQDVTFNPQYYLNNENSIIA</sequence>
<proteinExistence type="predicted"/>
<gene>
    <name evidence="1" type="ORF">PPRIM_AZ9-3.1.T0510156</name>
</gene>
<name>A0A8S1LZU9_PARPR</name>
<accession>A0A8S1LZU9</accession>
<dbReference type="AlphaFoldDB" id="A0A8S1LZU9"/>
<protein>
    <submittedName>
        <fullName evidence="1">Uncharacterized protein</fullName>
    </submittedName>
</protein>
<reference evidence="1" key="1">
    <citation type="submission" date="2021-01" db="EMBL/GenBank/DDBJ databases">
        <authorList>
            <consortium name="Genoscope - CEA"/>
            <person name="William W."/>
        </authorList>
    </citation>
    <scope>NUCLEOTIDE SEQUENCE</scope>
</reference>
<comment type="caution">
    <text evidence="1">The sequence shown here is derived from an EMBL/GenBank/DDBJ whole genome shotgun (WGS) entry which is preliminary data.</text>
</comment>
<dbReference type="EMBL" id="CAJJDM010000051">
    <property type="protein sequence ID" value="CAD8073620.1"/>
    <property type="molecule type" value="Genomic_DNA"/>
</dbReference>
<evidence type="ECO:0000313" key="1">
    <source>
        <dbReference type="EMBL" id="CAD8073620.1"/>
    </source>
</evidence>